<dbReference type="EMBL" id="JAAIUW010000006">
    <property type="protein sequence ID" value="KAF7829191.1"/>
    <property type="molecule type" value="Genomic_DNA"/>
</dbReference>
<comment type="caution">
    <text evidence="1">The sequence shown here is derived from an EMBL/GenBank/DDBJ whole genome shotgun (WGS) entry which is preliminary data.</text>
</comment>
<name>A0A834WRE1_9FABA</name>
<proteinExistence type="predicted"/>
<organism evidence="1 2">
    <name type="scientific">Senna tora</name>
    <dbReference type="NCBI Taxonomy" id="362788"/>
    <lineage>
        <taxon>Eukaryota</taxon>
        <taxon>Viridiplantae</taxon>
        <taxon>Streptophyta</taxon>
        <taxon>Embryophyta</taxon>
        <taxon>Tracheophyta</taxon>
        <taxon>Spermatophyta</taxon>
        <taxon>Magnoliopsida</taxon>
        <taxon>eudicotyledons</taxon>
        <taxon>Gunneridae</taxon>
        <taxon>Pentapetalae</taxon>
        <taxon>rosids</taxon>
        <taxon>fabids</taxon>
        <taxon>Fabales</taxon>
        <taxon>Fabaceae</taxon>
        <taxon>Caesalpinioideae</taxon>
        <taxon>Cassia clade</taxon>
        <taxon>Senna</taxon>
    </lineage>
</organism>
<accession>A0A834WRE1</accession>
<dbReference type="AlphaFoldDB" id="A0A834WRE1"/>
<sequence>MRSSKGQVGEDTWQVAERRRYRWQEDKGMVSRIFGVTRVGGQNGNSWRLQ</sequence>
<gene>
    <name evidence="1" type="ORF">G2W53_020355</name>
</gene>
<evidence type="ECO:0000313" key="1">
    <source>
        <dbReference type="EMBL" id="KAF7829191.1"/>
    </source>
</evidence>
<keyword evidence="2" id="KW-1185">Reference proteome</keyword>
<evidence type="ECO:0000313" key="2">
    <source>
        <dbReference type="Proteomes" id="UP000634136"/>
    </source>
</evidence>
<protein>
    <submittedName>
        <fullName evidence="1">Uncharacterized protein</fullName>
    </submittedName>
</protein>
<dbReference type="Proteomes" id="UP000634136">
    <property type="component" value="Unassembled WGS sequence"/>
</dbReference>
<reference evidence="1" key="1">
    <citation type="submission" date="2020-09" db="EMBL/GenBank/DDBJ databases">
        <title>Genome-Enabled Discovery of Anthraquinone Biosynthesis in Senna tora.</title>
        <authorList>
            <person name="Kang S.-H."/>
            <person name="Pandey R.P."/>
            <person name="Lee C.-M."/>
            <person name="Sim J.-S."/>
            <person name="Jeong J.-T."/>
            <person name="Choi B.-S."/>
            <person name="Jung M."/>
            <person name="Ginzburg D."/>
            <person name="Zhao K."/>
            <person name="Won S.Y."/>
            <person name="Oh T.-J."/>
            <person name="Yu Y."/>
            <person name="Kim N.-H."/>
            <person name="Lee O.R."/>
            <person name="Lee T.-H."/>
            <person name="Bashyal P."/>
            <person name="Kim T.-S."/>
            <person name="Lee W.-H."/>
            <person name="Kawkins C."/>
            <person name="Kim C.-K."/>
            <person name="Kim J.S."/>
            <person name="Ahn B.O."/>
            <person name="Rhee S.Y."/>
            <person name="Sohng J.K."/>
        </authorList>
    </citation>
    <scope>NUCLEOTIDE SEQUENCE</scope>
    <source>
        <tissue evidence="1">Leaf</tissue>
    </source>
</reference>